<dbReference type="Gene3D" id="2.60.120.200">
    <property type="match status" value="1"/>
</dbReference>
<dbReference type="SUPFAM" id="SSF49899">
    <property type="entry name" value="Concanavalin A-like lectins/glucanases"/>
    <property type="match status" value="1"/>
</dbReference>
<organism evidence="4 5">
    <name type="scientific">Elysia marginata</name>
    <dbReference type="NCBI Taxonomy" id="1093978"/>
    <lineage>
        <taxon>Eukaryota</taxon>
        <taxon>Metazoa</taxon>
        <taxon>Spiralia</taxon>
        <taxon>Lophotrochozoa</taxon>
        <taxon>Mollusca</taxon>
        <taxon>Gastropoda</taxon>
        <taxon>Heterobranchia</taxon>
        <taxon>Euthyneura</taxon>
        <taxon>Panpulmonata</taxon>
        <taxon>Sacoglossa</taxon>
        <taxon>Placobranchoidea</taxon>
        <taxon>Plakobranchidae</taxon>
        <taxon>Elysia</taxon>
    </lineage>
</organism>
<comment type="caution">
    <text evidence="1">Lacks conserved residue(s) required for the propagation of feature annotation.</text>
</comment>
<protein>
    <recommendedName>
        <fullName evidence="3">Laminin G domain-containing protein</fullName>
    </recommendedName>
</protein>
<sequence>MDMYPFAVFLALLVGLVCAVAGDPCFTFNGEGYLRFNLHDFDNSGPAHYSLKFRTRSNHGLLIYSETNNGDDEALFIRDGMLVYHIFNSSPHGVEGYFGGRFLGTVPVNTGEEVEVHMYRGFDVTDSVQRRTHQQTGLVYTVGGRTYTHVDFWSRSGIVLDNEVYVGGFKQSLSDTVGNFTGQISGIREEKNNALFRTFSQNAGGNVDPHCINFTPV</sequence>
<reference evidence="4 5" key="1">
    <citation type="journal article" date="2021" name="Elife">
        <title>Chloroplast acquisition without the gene transfer in kleptoplastic sea slugs, Plakobranchus ocellatus.</title>
        <authorList>
            <person name="Maeda T."/>
            <person name="Takahashi S."/>
            <person name="Yoshida T."/>
            <person name="Shimamura S."/>
            <person name="Takaki Y."/>
            <person name="Nagai Y."/>
            <person name="Toyoda A."/>
            <person name="Suzuki Y."/>
            <person name="Arimoto A."/>
            <person name="Ishii H."/>
            <person name="Satoh N."/>
            <person name="Nishiyama T."/>
            <person name="Hasebe M."/>
            <person name="Maruyama T."/>
            <person name="Minagawa J."/>
            <person name="Obokata J."/>
            <person name="Shigenobu S."/>
        </authorList>
    </citation>
    <scope>NUCLEOTIDE SEQUENCE [LARGE SCALE GENOMIC DNA]</scope>
</reference>
<feature type="signal peptide" evidence="2">
    <location>
        <begin position="1"/>
        <end position="22"/>
    </location>
</feature>
<dbReference type="AlphaFoldDB" id="A0AAV4F9I5"/>
<evidence type="ECO:0000259" key="3">
    <source>
        <dbReference type="PROSITE" id="PS50025"/>
    </source>
</evidence>
<comment type="caution">
    <text evidence="4">The sequence shown here is derived from an EMBL/GenBank/DDBJ whole genome shotgun (WGS) entry which is preliminary data.</text>
</comment>
<dbReference type="InterPro" id="IPR013320">
    <property type="entry name" value="ConA-like_dom_sf"/>
</dbReference>
<keyword evidence="2" id="KW-0732">Signal</keyword>
<dbReference type="InterPro" id="IPR001791">
    <property type="entry name" value="Laminin_G"/>
</dbReference>
<evidence type="ECO:0000313" key="4">
    <source>
        <dbReference type="EMBL" id="GFR69430.1"/>
    </source>
</evidence>
<evidence type="ECO:0000313" key="5">
    <source>
        <dbReference type="Proteomes" id="UP000762676"/>
    </source>
</evidence>
<evidence type="ECO:0000256" key="2">
    <source>
        <dbReference type="SAM" id="SignalP"/>
    </source>
</evidence>
<dbReference type="PROSITE" id="PS50025">
    <property type="entry name" value="LAM_G_DOMAIN"/>
    <property type="match status" value="1"/>
</dbReference>
<dbReference type="Pfam" id="PF02210">
    <property type="entry name" value="Laminin_G_2"/>
    <property type="match status" value="1"/>
</dbReference>
<gene>
    <name evidence="4" type="ORF">ElyMa_002049900</name>
</gene>
<dbReference type="CDD" id="cd00110">
    <property type="entry name" value="LamG"/>
    <property type="match status" value="1"/>
</dbReference>
<feature type="chain" id="PRO_5043607348" description="Laminin G domain-containing protein" evidence="2">
    <location>
        <begin position="23"/>
        <end position="217"/>
    </location>
</feature>
<dbReference type="EMBL" id="BMAT01004157">
    <property type="protein sequence ID" value="GFR69430.1"/>
    <property type="molecule type" value="Genomic_DNA"/>
</dbReference>
<keyword evidence="5" id="KW-1185">Reference proteome</keyword>
<accession>A0AAV4F9I5</accession>
<feature type="domain" description="Laminin G" evidence="3">
    <location>
        <begin position="23"/>
        <end position="211"/>
    </location>
</feature>
<dbReference type="Proteomes" id="UP000762676">
    <property type="component" value="Unassembled WGS sequence"/>
</dbReference>
<name>A0AAV4F9I5_9GAST</name>
<evidence type="ECO:0000256" key="1">
    <source>
        <dbReference type="PROSITE-ProRule" id="PRU00122"/>
    </source>
</evidence>
<proteinExistence type="predicted"/>